<reference evidence="1 2" key="1">
    <citation type="submission" date="2019-07" db="EMBL/GenBank/DDBJ databases">
        <title>De Novo Assembly of kiwifruit Actinidia rufa.</title>
        <authorList>
            <person name="Sugita-Konishi S."/>
            <person name="Sato K."/>
            <person name="Mori E."/>
            <person name="Abe Y."/>
            <person name="Kisaki G."/>
            <person name="Hamano K."/>
            <person name="Suezawa K."/>
            <person name="Otani M."/>
            <person name="Fukuda T."/>
            <person name="Manabe T."/>
            <person name="Gomi K."/>
            <person name="Tabuchi M."/>
            <person name="Akimitsu K."/>
            <person name="Kataoka I."/>
        </authorList>
    </citation>
    <scope>NUCLEOTIDE SEQUENCE [LARGE SCALE GENOMIC DNA]</scope>
    <source>
        <strain evidence="2">cv. Fuchu</strain>
    </source>
</reference>
<sequence>MKGSTVSELQKKLEISVSLSSPELQIIEESDDDTEFLELASRLIVESSAGTEQISHRQAAEVVRDHWRKSMPQSIPLKELSPLLRDYQRLITRQHR</sequence>
<dbReference type="Proteomes" id="UP000585474">
    <property type="component" value="Unassembled WGS sequence"/>
</dbReference>
<keyword evidence="2" id="KW-1185">Reference proteome</keyword>
<protein>
    <submittedName>
        <fullName evidence="1">Uncharacterized protein</fullName>
    </submittedName>
</protein>
<gene>
    <name evidence="1" type="ORF">Acr_22g0005890</name>
</gene>
<dbReference type="OrthoDB" id="10251809at2759"/>
<evidence type="ECO:0000313" key="1">
    <source>
        <dbReference type="EMBL" id="GFZ11191.1"/>
    </source>
</evidence>
<dbReference type="AlphaFoldDB" id="A0A7J0GKC2"/>
<proteinExistence type="predicted"/>
<comment type="caution">
    <text evidence="1">The sequence shown here is derived from an EMBL/GenBank/DDBJ whole genome shotgun (WGS) entry which is preliminary data.</text>
</comment>
<accession>A0A7J0GKC2</accession>
<evidence type="ECO:0000313" key="2">
    <source>
        <dbReference type="Proteomes" id="UP000585474"/>
    </source>
</evidence>
<organism evidence="1 2">
    <name type="scientific">Actinidia rufa</name>
    <dbReference type="NCBI Taxonomy" id="165716"/>
    <lineage>
        <taxon>Eukaryota</taxon>
        <taxon>Viridiplantae</taxon>
        <taxon>Streptophyta</taxon>
        <taxon>Embryophyta</taxon>
        <taxon>Tracheophyta</taxon>
        <taxon>Spermatophyta</taxon>
        <taxon>Magnoliopsida</taxon>
        <taxon>eudicotyledons</taxon>
        <taxon>Gunneridae</taxon>
        <taxon>Pentapetalae</taxon>
        <taxon>asterids</taxon>
        <taxon>Ericales</taxon>
        <taxon>Actinidiaceae</taxon>
        <taxon>Actinidia</taxon>
    </lineage>
</organism>
<name>A0A7J0GKC2_9ERIC</name>
<dbReference type="EMBL" id="BJWL01000022">
    <property type="protein sequence ID" value="GFZ11191.1"/>
    <property type="molecule type" value="Genomic_DNA"/>
</dbReference>